<evidence type="ECO:0000256" key="1">
    <source>
        <dbReference type="ARBA" id="ARBA00004123"/>
    </source>
</evidence>
<evidence type="ECO:0000256" key="2">
    <source>
        <dbReference type="ARBA" id="ARBA00004496"/>
    </source>
</evidence>
<accession>A0A9N9MK61</accession>
<keyword evidence="6" id="KW-0132">Cell division</keyword>
<evidence type="ECO:0000256" key="13">
    <source>
        <dbReference type="ARBA" id="ARBA00023306"/>
    </source>
</evidence>
<dbReference type="OrthoDB" id="547311at2759"/>
<dbReference type="GO" id="GO:0007095">
    <property type="term" value="P:mitotic G2 DNA damage checkpoint signaling"/>
    <property type="evidence" value="ECO:0007669"/>
    <property type="project" value="TreeGrafter"/>
</dbReference>
<evidence type="ECO:0000256" key="5">
    <source>
        <dbReference type="ARBA" id="ARBA00022490"/>
    </source>
</evidence>
<dbReference type="GO" id="GO:0070552">
    <property type="term" value="C:BRISC complex"/>
    <property type="evidence" value="ECO:0007669"/>
    <property type="project" value="InterPro"/>
</dbReference>
<evidence type="ECO:0000256" key="3">
    <source>
        <dbReference type="ARBA" id="ARBA00010809"/>
    </source>
</evidence>
<feature type="region of interest" description="Disordered" evidence="16">
    <location>
        <begin position="1"/>
        <end position="108"/>
    </location>
</feature>
<comment type="similarity">
    <text evidence="3">Belongs to the BABAM1 family.</text>
</comment>
<dbReference type="GO" id="GO:0005737">
    <property type="term" value="C:cytoplasm"/>
    <property type="evidence" value="ECO:0007669"/>
    <property type="project" value="UniProtKB-SubCell"/>
</dbReference>
<dbReference type="Proteomes" id="UP001152799">
    <property type="component" value="Chromosome 2"/>
</dbReference>
<keyword evidence="11" id="KW-0234">DNA repair</keyword>
<evidence type="ECO:0000256" key="16">
    <source>
        <dbReference type="SAM" id="MobiDB-lite"/>
    </source>
</evidence>
<dbReference type="CDD" id="cd21502">
    <property type="entry name" value="vWA_BABAM1"/>
    <property type="match status" value="1"/>
</dbReference>
<keyword evidence="9" id="KW-0833">Ubl conjugation pathway</keyword>
<keyword evidence="5" id="KW-0963">Cytoplasm</keyword>
<evidence type="ECO:0000256" key="4">
    <source>
        <dbReference type="ARBA" id="ARBA00019437"/>
    </source>
</evidence>
<keyword evidence="7" id="KW-0227">DNA damage</keyword>
<keyword evidence="8" id="KW-0498">Mitosis</keyword>
<dbReference type="PANTHER" id="PTHR15660">
    <property type="entry name" value="BRISC AND BRCA1-A COMPLEX MEMBER 1"/>
    <property type="match status" value="1"/>
</dbReference>
<proteinExistence type="inferred from homology"/>
<keyword evidence="12" id="KW-0539">Nucleus</keyword>
<protein>
    <recommendedName>
        <fullName evidence="4">BRISC and BRCA1-A complex member 1</fullName>
    </recommendedName>
    <alternativeName>
        <fullName evidence="14">Mediator of RAP80 interactions and targeting subunit of 40 kDa</fullName>
    </alternativeName>
    <alternativeName>
        <fullName evidence="15">New component of the BRCA1-A complex</fullName>
    </alternativeName>
</protein>
<dbReference type="InterPro" id="IPR026126">
    <property type="entry name" value="BABAM1"/>
</dbReference>
<keyword evidence="18" id="KW-1185">Reference proteome</keyword>
<gene>
    <name evidence="17" type="ORF">CEUTPL_LOCUS5193</name>
</gene>
<feature type="compositionally biased region" description="Polar residues" evidence="16">
    <location>
        <begin position="91"/>
        <end position="102"/>
    </location>
</feature>
<feature type="compositionally biased region" description="Low complexity" evidence="16">
    <location>
        <begin position="25"/>
        <end position="36"/>
    </location>
</feature>
<dbReference type="AlphaFoldDB" id="A0A9N9MK61"/>
<evidence type="ECO:0000256" key="7">
    <source>
        <dbReference type="ARBA" id="ARBA00022763"/>
    </source>
</evidence>
<evidence type="ECO:0000256" key="15">
    <source>
        <dbReference type="ARBA" id="ARBA00031038"/>
    </source>
</evidence>
<sequence length="364" mass="41151">MKQITNRISIMSEHIIPTEIDNADSSSQSGTGSGSSAANNDEEQSKLSNSLKNLSVQPHPRDYSAALRSRPLTASVEPSLAVPKPSDPVESDTSTPGPSNKTTKARVKPAAVSLKDEDESEFLKNFDRLERRDINAIMQEYSLPNSDTLEKIILVIDSAQDENYTPFIASNQKYTPLSMIKRAVSIMIKLKLGINPHHEFAIIVMKKNDADLLFEFSNDYKRLIDCLNRISECETEDIFDLNTVFHKLEDIPLPKPLAPGLPPPYNIRIIFFYGRSFTMPQITMNEKVEALFKNPYFFCDVLMTHEVIEASNNCQKIFNVFQNLDKKGTGYFFPVGRDARRMHKCTGRLVAHPLQRPIQKLIKN</sequence>
<dbReference type="GO" id="GO:0051301">
    <property type="term" value="P:cell division"/>
    <property type="evidence" value="ECO:0007669"/>
    <property type="project" value="UniProtKB-KW"/>
</dbReference>
<evidence type="ECO:0000313" key="18">
    <source>
        <dbReference type="Proteomes" id="UP001152799"/>
    </source>
</evidence>
<evidence type="ECO:0000256" key="9">
    <source>
        <dbReference type="ARBA" id="ARBA00022786"/>
    </source>
</evidence>
<evidence type="ECO:0000256" key="12">
    <source>
        <dbReference type="ARBA" id="ARBA00023242"/>
    </source>
</evidence>
<dbReference type="EMBL" id="OU892278">
    <property type="protein sequence ID" value="CAG9764556.1"/>
    <property type="molecule type" value="Genomic_DNA"/>
</dbReference>
<keyword evidence="13" id="KW-0131">Cell cycle</keyword>
<comment type="subcellular location">
    <subcellularLocation>
        <location evidence="2">Cytoplasm</location>
    </subcellularLocation>
    <subcellularLocation>
        <location evidence="1">Nucleus</location>
    </subcellularLocation>
</comment>
<dbReference type="PANTHER" id="PTHR15660:SF1">
    <property type="entry name" value="BRISC AND BRCA1-A COMPLEX MEMBER 1"/>
    <property type="match status" value="1"/>
</dbReference>
<keyword evidence="10" id="KW-0156">Chromatin regulator</keyword>
<evidence type="ECO:0000256" key="8">
    <source>
        <dbReference type="ARBA" id="ARBA00022776"/>
    </source>
</evidence>
<dbReference type="InterPro" id="IPR036465">
    <property type="entry name" value="vWFA_dom_sf"/>
</dbReference>
<evidence type="ECO:0000256" key="11">
    <source>
        <dbReference type="ARBA" id="ARBA00023204"/>
    </source>
</evidence>
<evidence type="ECO:0000313" key="17">
    <source>
        <dbReference type="EMBL" id="CAG9764556.1"/>
    </source>
</evidence>
<dbReference type="Gene3D" id="3.40.50.410">
    <property type="entry name" value="von Willebrand factor, type A domain"/>
    <property type="match status" value="1"/>
</dbReference>
<dbReference type="GO" id="GO:0006325">
    <property type="term" value="P:chromatin organization"/>
    <property type="evidence" value="ECO:0007669"/>
    <property type="project" value="UniProtKB-KW"/>
</dbReference>
<evidence type="ECO:0000256" key="14">
    <source>
        <dbReference type="ARBA" id="ARBA00030984"/>
    </source>
</evidence>
<reference evidence="17" key="1">
    <citation type="submission" date="2022-01" db="EMBL/GenBank/DDBJ databases">
        <authorList>
            <person name="King R."/>
        </authorList>
    </citation>
    <scope>NUCLEOTIDE SEQUENCE</scope>
</reference>
<dbReference type="GO" id="GO:0006302">
    <property type="term" value="P:double-strand break repair"/>
    <property type="evidence" value="ECO:0007669"/>
    <property type="project" value="TreeGrafter"/>
</dbReference>
<dbReference type="GO" id="GO:0045739">
    <property type="term" value="P:positive regulation of DNA repair"/>
    <property type="evidence" value="ECO:0007669"/>
    <property type="project" value="InterPro"/>
</dbReference>
<dbReference type="GO" id="GO:0016604">
    <property type="term" value="C:nuclear body"/>
    <property type="evidence" value="ECO:0007669"/>
    <property type="project" value="TreeGrafter"/>
</dbReference>
<feature type="compositionally biased region" description="Low complexity" evidence="16">
    <location>
        <begin position="46"/>
        <end position="55"/>
    </location>
</feature>
<organism evidence="17 18">
    <name type="scientific">Ceutorhynchus assimilis</name>
    <name type="common">cabbage seed weevil</name>
    <dbReference type="NCBI Taxonomy" id="467358"/>
    <lineage>
        <taxon>Eukaryota</taxon>
        <taxon>Metazoa</taxon>
        <taxon>Ecdysozoa</taxon>
        <taxon>Arthropoda</taxon>
        <taxon>Hexapoda</taxon>
        <taxon>Insecta</taxon>
        <taxon>Pterygota</taxon>
        <taxon>Neoptera</taxon>
        <taxon>Endopterygota</taxon>
        <taxon>Coleoptera</taxon>
        <taxon>Polyphaga</taxon>
        <taxon>Cucujiformia</taxon>
        <taxon>Curculionidae</taxon>
        <taxon>Ceutorhynchinae</taxon>
        <taxon>Ceutorhynchus</taxon>
    </lineage>
</organism>
<evidence type="ECO:0000256" key="6">
    <source>
        <dbReference type="ARBA" id="ARBA00022618"/>
    </source>
</evidence>
<dbReference type="GO" id="GO:0070531">
    <property type="term" value="C:BRCA1-A complex"/>
    <property type="evidence" value="ECO:0007669"/>
    <property type="project" value="InterPro"/>
</dbReference>
<evidence type="ECO:0000256" key="10">
    <source>
        <dbReference type="ARBA" id="ARBA00022853"/>
    </source>
</evidence>
<name>A0A9N9MK61_9CUCU</name>